<accession>A0ACB7HAL5</accession>
<sequence length="768" mass="86570">MWCPSTLSLRCFSFLKPYPSSYRNSNYRKTTTATIPIAGCCLNSLMETAKTTTDEFNVGIFSYVSQLPGFHAILKQRYSDFIVNEVDKDGIVVHLTSLEVPPQIVEAIQEGEKEILNQIGKSYTVEIELFRSLAGDSDAERLEAFITQVATQSEDNSYIYPIILSPNSDKAHRTAIHNFFKEKFKFLVTDTVDGPDASRKCIRVRLKSGVHSNRVRNFKKLKDRGDQPFDSRGSNNWPQHLGKFLRFHLYKENKDTHEAIGLIGKMLGIQPRSFGFAGTKDKRSVSTQRVTVFKQHASRLAALNDRLIGIRVGNFCHVTEKLLLGQLLGNRFTITLQGVVADSEDTIKMSADSLGKRGFINYFGLQRFGIGYMPTHLIGAALLRGEWKSAVSMILDPREGERDVVRKAREYYKESGDIEGTLRQLPRNLIAERAILQCMKKCPGNYLQALKAIPTTLRMMYVHSYQSYLWNHAASVRVQKYGTDEVVVGDLVYFKGDDTERETLGVNSECEDDSCDDMYDCSNSDPTSGTHHPERKNTHVKAATAEDISLGNYTIDDVILPLPGSRVSYPTNDIAKVYHDLAKKDSINLAESVHSIKEFSITSITGRYRRVFQKPMALEWHASLFSSYGFVDLDIWTNSCYFSLYRELLLYTDGSIPLAEMDLEKIAKDKSKHLFKEEKRANGNEDKNPSDCMRQPMSFQNDIHPSTDHNETEDERGLGKSQSNSFCDSTSQGAQMALKLSFTLPASSYATMAIRELLKTSTSVSTSI</sequence>
<evidence type="ECO:0000313" key="2">
    <source>
        <dbReference type="Proteomes" id="UP000091857"/>
    </source>
</evidence>
<dbReference type="Proteomes" id="UP000091857">
    <property type="component" value="Chromosome 8"/>
</dbReference>
<evidence type="ECO:0000313" key="1">
    <source>
        <dbReference type="EMBL" id="KAG8649738.1"/>
    </source>
</evidence>
<name>A0ACB7HAL5_MANES</name>
<dbReference type="EMBL" id="CM004394">
    <property type="protein sequence ID" value="KAG8649738.1"/>
    <property type="molecule type" value="Genomic_DNA"/>
</dbReference>
<comment type="caution">
    <text evidence="1">The sequence shown here is derived from an EMBL/GenBank/DDBJ whole genome shotgun (WGS) entry which is preliminary data.</text>
</comment>
<gene>
    <name evidence="1" type="ORF">MANES_08G132300v8</name>
</gene>
<protein>
    <submittedName>
        <fullName evidence="1">Uncharacterized protein</fullName>
    </submittedName>
</protein>
<organism evidence="1 2">
    <name type="scientific">Manihot esculenta</name>
    <name type="common">Cassava</name>
    <name type="synonym">Jatropha manihot</name>
    <dbReference type="NCBI Taxonomy" id="3983"/>
    <lineage>
        <taxon>Eukaryota</taxon>
        <taxon>Viridiplantae</taxon>
        <taxon>Streptophyta</taxon>
        <taxon>Embryophyta</taxon>
        <taxon>Tracheophyta</taxon>
        <taxon>Spermatophyta</taxon>
        <taxon>Magnoliopsida</taxon>
        <taxon>eudicotyledons</taxon>
        <taxon>Gunneridae</taxon>
        <taxon>Pentapetalae</taxon>
        <taxon>rosids</taxon>
        <taxon>fabids</taxon>
        <taxon>Malpighiales</taxon>
        <taxon>Euphorbiaceae</taxon>
        <taxon>Crotonoideae</taxon>
        <taxon>Manihoteae</taxon>
        <taxon>Manihot</taxon>
    </lineage>
</organism>
<proteinExistence type="predicted"/>
<reference evidence="2" key="1">
    <citation type="journal article" date="2016" name="Nat. Biotechnol.">
        <title>Sequencing wild and cultivated cassava and related species reveals extensive interspecific hybridization and genetic diversity.</title>
        <authorList>
            <person name="Bredeson J.V."/>
            <person name="Lyons J.B."/>
            <person name="Prochnik S.E."/>
            <person name="Wu G.A."/>
            <person name="Ha C.M."/>
            <person name="Edsinger-Gonzales E."/>
            <person name="Grimwood J."/>
            <person name="Schmutz J."/>
            <person name="Rabbi I.Y."/>
            <person name="Egesi C."/>
            <person name="Nauluvula P."/>
            <person name="Lebot V."/>
            <person name="Ndunguru J."/>
            <person name="Mkamilo G."/>
            <person name="Bart R.S."/>
            <person name="Setter T.L."/>
            <person name="Gleadow R.M."/>
            <person name="Kulakow P."/>
            <person name="Ferguson M.E."/>
            <person name="Rounsley S."/>
            <person name="Rokhsar D.S."/>
        </authorList>
    </citation>
    <scope>NUCLEOTIDE SEQUENCE [LARGE SCALE GENOMIC DNA]</scope>
    <source>
        <strain evidence="2">cv. AM560-2</strain>
    </source>
</reference>
<keyword evidence="2" id="KW-1185">Reference proteome</keyword>